<dbReference type="AlphaFoldDB" id="A0A2T0A6K5"/>
<protein>
    <submittedName>
        <fullName evidence="1">Uncharacterized protein</fullName>
    </submittedName>
</protein>
<organism evidence="1 2">
    <name type="scientific">Rhodotorula toruloides</name>
    <name type="common">Yeast</name>
    <name type="synonym">Rhodosporidium toruloides</name>
    <dbReference type="NCBI Taxonomy" id="5286"/>
    <lineage>
        <taxon>Eukaryota</taxon>
        <taxon>Fungi</taxon>
        <taxon>Dikarya</taxon>
        <taxon>Basidiomycota</taxon>
        <taxon>Pucciniomycotina</taxon>
        <taxon>Microbotryomycetes</taxon>
        <taxon>Sporidiobolales</taxon>
        <taxon>Sporidiobolaceae</taxon>
        <taxon>Rhodotorula</taxon>
    </lineage>
</organism>
<evidence type="ECO:0000313" key="1">
    <source>
        <dbReference type="EMBL" id="PRQ73648.1"/>
    </source>
</evidence>
<accession>A0A2T0A6K5</accession>
<name>A0A2T0A6K5_RHOTO</name>
<reference evidence="1 2" key="1">
    <citation type="journal article" date="2018" name="Elife">
        <title>Functional genomics of lipid metabolism in the oleaginous yeast Rhodosporidium toruloides.</title>
        <authorList>
            <person name="Coradetti S.T."/>
            <person name="Pinel D."/>
            <person name="Geiselman G."/>
            <person name="Ito M."/>
            <person name="Mondo S."/>
            <person name="Reilly M.C."/>
            <person name="Cheng Y.F."/>
            <person name="Bauer S."/>
            <person name="Grigoriev I."/>
            <person name="Gladden J.M."/>
            <person name="Simmons B.A."/>
            <person name="Brem R."/>
            <person name="Arkin A.P."/>
            <person name="Skerker J.M."/>
        </authorList>
    </citation>
    <scope>NUCLEOTIDE SEQUENCE [LARGE SCALE GENOMIC DNA]</scope>
    <source>
        <strain evidence="1 2">NBRC 0880</strain>
    </source>
</reference>
<gene>
    <name evidence="1" type="ORF">AAT19DRAFT_15215</name>
</gene>
<proteinExistence type="predicted"/>
<dbReference type="EMBL" id="LCTV02000007">
    <property type="protein sequence ID" value="PRQ73648.1"/>
    <property type="molecule type" value="Genomic_DNA"/>
</dbReference>
<comment type="caution">
    <text evidence="1">The sequence shown here is derived from an EMBL/GenBank/DDBJ whole genome shotgun (WGS) entry which is preliminary data.</text>
</comment>
<dbReference type="Proteomes" id="UP000239560">
    <property type="component" value="Unassembled WGS sequence"/>
</dbReference>
<sequence length="284" mass="30846">MNFAIPASEQAAAKAAAEQNDATEWIGEVSGGRTVQYDEDREEMTVIQEDGLHRRAQLKANSLSVEERLSMLEERMRAGESGNRHATALDTLSRSQETYLAVAGAVYALTGGPNSNLFVPSQAEGRVKAIQAVRRKATAGEKLSKKDEALFNASSQVSDAVLKVGLEAARSALSSQNRGDVVHAAPIKDDWEERAASCHRRLPIQERRRTSRYRSALIGFDFLSSFPLFASPDLSPPLPSSPLLSPPLPSSPLLSLPLPSSPSLSLPLDCTSAHPHYPRWHPQS</sequence>
<evidence type="ECO:0000313" key="2">
    <source>
        <dbReference type="Proteomes" id="UP000239560"/>
    </source>
</evidence>